<dbReference type="AlphaFoldDB" id="A0AAN8ZPJ3"/>
<comment type="caution">
    <text evidence="3">The sequence shown here is derived from an EMBL/GenBank/DDBJ whole genome shotgun (WGS) entry which is preliminary data.</text>
</comment>
<evidence type="ECO:0000259" key="2">
    <source>
        <dbReference type="PROSITE" id="PS51502"/>
    </source>
</evidence>
<dbReference type="PANTHER" id="PTHR33178">
    <property type="match status" value="1"/>
</dbReference>
<gene>
    <name evidence="3" type="ORF">RJ641_026717</name>
</gene>
<dbReference type="SMART" id="SM00886">
    <property type="entry name" value="Dabb"/>
    <property type="match status" value="2"/>
</dbReference>
<keyword evidence="4" id="KW-1185">Reference proteome</keyword>
<dbReference type="SUPFAM" id="SSF54909">
    <property type="entry name" value="Dimeric alpha+beta barrel"/>
    <property type="match status" value="2"/>
</dbReference>
<dbReference type="PANTHER" id="PTHR33178:SF3">
    <property type="entry name" value="STRESS-RESPONSE A_B BARREL DOMAIN-CONTAINING PROTEIN UP3"/>
    <property type="match status" value="1"/>
</dbReference>
<proteinExistence type="predicted"/>
<evidence type="ECO:0000313" key="4">
    <source>
        <dbReference type="Proteomes" id="UP001370490"/>
    </source>
</evidence>
<evidence type="ECO:0000313" key="3">
    <source>
        <dbReference type="EMBL" id="KAK6941340.1"/>
    </source>
</evidence>
<dbReference type="Gene3D" id="3.30.70.100">
    <property type="match status" value="2"/>
</dbReference>
<dbReference type="InterPro" id="IPR044662">
    <property type="entry name" value="HS1/DABB1-like"/>
</dbReference>
<dbReference type="InterPro" id="IPR013097">
    <property type="entry name" value="Dabb"/>
</dbReference>
<dbReference type="EMBL" id="JBAMMX010000004">
    <property type="protein sequence ID" value="KAK6941340.1"/>
    <property type="molecule type" value="Genomic_DNA"/>
</dbReference>
<name>A0AAN8ZPJ3_9MAGN</name>
<organism evidence="3 4">
    <name type="scientific">Dillenia turbinata</name>
    <dbReference type="NCBI Taxonomy" id="194707"/>
    <lineage>
        <taxon>Eukaryota</taxon>
        <taxon>Viridiplantae</taxon>
        <taxon>Streptophyta</taxon>
        <taxon>Embryophyta</taxon>
        <taxon>Tracheophyta</taxon>
        <taxon>Spermatophyta</taxon>
        <taxon>Magnoliopsida</taxon>
        <taxon>eudicotyledons</taxon>
        <taxon>Gunneridae</taxon>
        <taxon>Pentapetalae</taxon>
        <taxon>Dilleniales</taxon>
        <taxon>Dilleniaceae</taxon>
        <taxon>Dillenia</taxon>
    </lineage>
</organism>
<comment type="subunit">
    <text evidence="1">Homodimer.</text>
</comment>
<dbReference type="PROSITE" id="PS51502">
    <property type="entry name" value="S_R_A_B_BARREL"/>
    <property type="match status" value="2"/>
</dbReference>
<dbReference type="InterPro" id="IPR011008">
    <property type="entry name" value="Dimeric_a/b-barrel"/>
</dbReference>
<feature type="domain" description="Stress-response A/B barrel" evidence="2">
    <location>
        <begin position="7"/>
        <end position="101"/>
    </location>
</feature>
<reference evidence="3 4" key="1">
    <citation type="submission" date="2023-12" db="EMBL/GenBank/DDBJ databases">
        <title>A high-quality genome assembly for Dillenia turbinata (Dilleniales).</title>
        <authorList>
            <person name="Chanderbali A."/>
        </authorList>
    </citation>
    <scope>NUCLEOTIDE SEQUENCE [LARGE SCALE GENOMIC DNA]</scope>
    <source>
        <strain evidence="3">LSX21</strain>
        <tissue evidence="3">Leaf</tissue>
    </source>
</reference>
<dbReference type="Pfam" id="PF07876">
    <property type="entry name" value="Dabb"/>
    <property type="match status" value="2"/>
</dbReference>
<dbReference type="Proteomes" id="UP001370490">
    <property type="component" value="Unassembled WGS sequence"/>
</dbReference>
<feature type="domain" description="Stress-response A/B barrel" evidence="2">
    <location>
        <begin position="117"/>
        <end position="212"/>
    </location>
</feature>
<sequence length="256" mass="28888">MSSQQVIEHIVLFNVKDNTDPSKLDAMVNGLNSLSSLPHVLHLSMGPVFRNRSNSFKFCHMLHSRYNSKEDLKGYSDHESHLKVVRENVLPICDDIMAVDWVSEGLNGEIKIKPSSAIRVSFLKVKENLGAEEKADIFKVFGEFKEEGFDSIDQISYGENFSPARAKGFSIASLAVFPGISELDALSSNEELMNKKKEKFRDFLEGVIIVDYVVPQVVGKCLWIVEGWSLQVWNIRTIQFQVVNLEVQYSISQTVA</sequence>
<protein>
    <submittedName>
        <fullName evidence="3">Stress responsive alpha-beta barrel</fullName>
    </submittedName>
</protein>
<evidence type="ECO:0000256" key="1">
    <source>
        <dbReference type="ARBA" id="ARBA00011738"/>
    </source>
</evidence>
<accession>A0AAN8ZPJ3</accession>